<protein>
    <submittedName>
        <fullName evidence="5">Cyprosin-like</fullName>
    </submittedName>
</protein>
<dbReference type="PANTHER" id="PTHR47966">
    <property type="entry name" value="BETA-SITE APP-CLEAVING ENZYME, ISOFORM A-RELATED"/>
    <property type="match status" value="1"/>
</dbReference>
<feature type="domain" description="Peptidase A1" evidence="3">
    <location>
        <begin position="60"/>
        <end position="346"/>
    </location>
</feature>
<keyword evidence="2" id="KW-1015">Disulfide bond</keyword>
<reference evidence="5" key="1">
    <citation type="submission" date="2025-08" db="UniProtKB">
        <authorList>
            <consortium name="RefSeq"/>
        </authorList>
    </citation>
    <scope>IDENTIFICATION</scope>
    <source>
        <tissue evidence="5">Whole body</tissue>
    </source>
</reference>
<dbReference type="GO" id="GO:0004190">
    <property type="term" value="F:aspartic-type endopeptidase activity"/>
    <property type="evidence" value="ECO:0007669"/>
    <property type="project" value="InterPro"/>
</dbReference>
<feature type="disulfide bond" evidence="2">
    <location>
        <begin position="235"/>
        <end position="239"/>
    </location>
</feature>
<comment type="similarity">
    <text evidence="1">Belongs to the peptidase A1 family.</text>
</comment>
<dbReference type="RefSeq" id="XP_024880766.1">
    <property type="nucleotide sequence ID" value="XM_025024998.1"/>
</dbReference>
<keyword evidence="4" id="KW-1185">Reference proteome</keyword>
<dbReference type="InterPro" id="IPR033121">
    <property type="entry name" value="PEPTIDASE_A1"/>
</dbReference>
<evidence type="ECO:0000313" key="4">
    <source>
        <dbReference type="Proteomes" id="UP000504618"/>
    </source>
</evidence>
<evidence type="ECO:0000256" key="2">
    <source>
        <dbReference type="PIRSR" id="PIRSR601461-2"/>
    </source>
</evidence>
<evidence type="ECO:0000259" key="3">
    <source>
        <dbReference type="PROSITE" id="PS51767"/>
    </source>
</evidence>
<dbReference type="Gene3D" id="2.40.70.10">
    <property type="entry name" value="Acid Proteases"/>
    <property type="match status" value="2"/>
</dbReference>
<name>A0A6J1QHT6_9HYME</name>
<proteinExistence type="inferred from homology"/>
<accession>A0A6J1QHT6</accession>
<dbReference type="SUPFAM" id="SSF50630">
    <property type="entry name" value="Acid proteases"/>
    <property type="match status" value="1"/>
</dbReference>
<dbReference type="PRINTS" id="PR00792">
    <property type="entry name" value="PEPSIN"/>
</dbReference>
<evidence type="ECO:0000256" key="1">
    <source>
        <dbReference type="ARBA" id="ARBA00007447"/>
    </source>
</evidence>
<dbReference type="FunFam" id="2.40.70.10:FF:000044">
    <property type="entry name" value="Lysosomal aspartic protease"/>
    <property type="match status" value="1"/>
</dbReference>
<dbReference type="GeneID" id="112460355"/>
<gene>
    <name evidence="5" type="primary">LOC112460355</name>
</gene>
<dbReference type="Pfam" id="PF00026">
    <property type="entry name" value="Asp"/>
    <property type="match status" value="1"/>
</dbReference>
<dbReference type="PANTHER" id="PTHR47966:SF51">
    <property type="entry name" value="BETA-SITE APP-CLEAVING ENZYME, ISOFORM A-RELATED"/>
    <property type="match status" value="1"/>
</dbReference>
<dbReference type="OrthoDB" id="771136at2759"/>
<dbReference type="InterPro" id="IPR021109">
    <property type="entry name" value="Peptidase_aspartic_dom_sf"/>
</dbReference>
<dbReference type="AlphaFoldDB" id="A0A6J1QHT6"/>
<organism evidence="4 5">
    <name type="scientific">Temnothorax curvispinosus</name>
    <dbReference type="NCBI Taxonomy" id="300111"/>
    <lineage>
        <taxon>Eukaryota</taxon>
        <taxon>Metazoa</taxon>
        <taxon>Ecdysozoa</taxon>
        <taxon>Arthropoda</taxon>
        <taxon>Hexapoda</taxon>
        <taxon>Insecta</taxon>
        <taxon>Pterygota</taxon>
        <taxon>Neoptera</taxon>
        <taxon>Endopterygota</taxon>
        <taxon>Hymenoptera</taxon>
        <taxon>Apocrita</taxon>
        <taxon>Aculeata</taxon>
        <taxon>Formicoidea</taxon>
        <taxon>Formicidae</taxon>
        <taxon>Myrmicinae</taxon>
        <taxon>Temnothorax</taxon>
    </lineage>
</organism>
<dbReference type="FunFam" id="2.40.70.10:FF:000008">
    <property type="entry name" value="Cathepsin D"/>
    <property type="match status" value="1"/>
</dbReference>
<dbReference type="Gene3D" id="2.60.40.1960">
    <property type="match status" value="1"/>
</dbReference>
<dbReference type="GO" id="GO:0006508">
    <property type="term" value="P:proteolysis"/>
    <property type="evidence" value="ECO:0007669"/>
    <property type="project" value="InterPro"/>
</dbReference>
<evidence type="ECO:0000313" key="5">
    <source>
        <dbReference type="RefSeq" id="XP_024880766.1"/>
    </source>
</evidence>
<dbReference type="PROSITE" id="PS51767">
    <property type="entry name" value="PEPTIDASE_A1"/>
    <property type="match status" value="1"/>
</dbReference>
<feature type="disulfide bond" evidence="2">
    <location>
        <begin position="272"/>
        <end position="306"/>
    </location>
</feature>
<dbReference type="Proteomes" id="UP000504618">
    <property type="component" value="Unplaced"/>
</dbReference>
<dbReference type="InterPro" id="IPR001461">
    <property type="entry name" value="Aspartic_peptidase_A1"/>
</dbReference>
<sequence length="350" mass="39780">MTVITVINFASINAEVYRIPLYKTYTSVETSLTETIRHLRHRRSGSGRTDITLIYKDLQYYGTIEIGTPPQEFKILFDTSSSDLWVPSKDCDVSQPACYGVTFDRPYHDGRVYGNLSIDNVRIGGLNVTSQMFGEVFKFTTSFWDNVQCDGVLGMSYGEDSVFQNMIDQHVVSQPIFSVYLNRNYEDSHFGGKLLLGATNPSHYVNEFKYVNVNTQKRYWQFEINRIEVKNFGLCAEGCQAIVNMGFSKIGGPPRDIATIQEQIGVVDRVDCNEISNLPPINFVIGGKKFRLTGKDYIVKVTEGLCILAFEDNPFNINGIKWILGDVFIRRYYTVFDMGNNRLGFALARH</sequence>